<dbReference type="Pfam" id="PF00990">
    <property type="entry name" value="GGDEF"/>
    <property type="match status" value="1"/>
</dbReference>
<proteinExistence type="predicted"/>
<dbReference type="CDD" id="cd01949">
    <property type="entry name" value="GGDEF"/>
    <property type="match status" value="1"/>
</dbReference>
<dbReference type="SUPFAM" id="SSF141868">
    <property type="entry name" value="EAL domain-like"/>
    <property type="match status" value="1"/>
</dbReference>
<dbReference type="PROSITE" id="PS50887">
    <property type="entry name" value="GGDEF"/>
    <property type="match status" value="1"/>
</dbReference>
<dbReference type="Proteomes" id="UP000596739">
    <property type="component" value="Unassembled WGS sequence"/>
</dbReference>
<dbReference type="SMART" id="SM00052">
    <property type="entry name" value="EAL"/>
    <property type="match status" value="1"/>
</dbReference>
<evidence type="ECO:0000259" key="2">
    <source>
        <dbReference type="PROSITE" id="PS50887"/>
    </source>
</evidence>
<name>A0ABS1ESY6_9CLOT</name>
<feature type="domain" description="GGDEF" evidence="2">
    <location>
        <begin position="36"/>
        <end position="169"/>
    </location>
</feature>
<dbReference type="Gene3D" id="3.20.20.450">
    <property type="entry name" value="EAL domain"/>
    <property type="match status" value="1"/>
</dbReference>
<dbReference type="SMART" id="SM00267">
    <property type="entry name" value="GGDEF"/>
    <property type="match status" value="1"/>
</dbReference>
<dbReference type="CDD" id="cd01948">
    <property type="entry name" value="EAL"/>
    <property type="match status" value="1"/>
</dbReference>
<dbReference type="PANTHER" id="PTHR33121:SF70">
    <property type="entry name" value="SIGNALING PROTEIN YKOW"/>
    <property type="match status" value="1"/>
</dbReference>
<dbReference type="RefSeq" id="WP_200271684.1">
    <property type="nucleotide sequence ID" value="NZ_JAENHN010000048.1"/>
</dbReference>
<dbReference type="InterPro" id="IPR001633">
    <property type="entry name" value="EAL_dom"/>
</dbReference>
<feature type="domain" description="EAL" evidence="1">
    <location>
        <begin position="176"/>
        <end position="430"/>
    </location>
</feature>
<sequence length="435" mass="50598">MNSNFEKKIFKPNFYNLSYSFKEMNLIIDENIKRNDSIVLVIFDIENFKDINTIYGYDFGNLVLDKIMSIIKEIYSSNGSLFRFCGDKYVHINCEKKGIDNIISMSEKLLTRVKEPIIIYGQGVCITLSIGISLYSNHTSHPQDVMQQAEIALEQAKEEGGSCYKIFNKQNNLIKKKLLAMDLKKALYMKQFLLYFQPQFNIDNGSIESAEVLIRWKHEIEGLIKPDKFIKIIEENNFGIEFGNWVIRESCRQNMIWRQKGLQPIPLSVNISQGQFYDKNFISNLENILLEFDLEPEYLQLEITERIFIDSYERALNIIKNIKSLGIKVALDDFGTGNSSLISAMSLPFDIIKLDKFFLNNIEYDLRKRQQTTVIFKFLKSINDNIIIEGIENNTQLEFVKENGFNKVQGFLLSQPLECSNFEKLLKQNKVVEEI</sequence>
<dbReference type="InterPro" id="IPR000160">
    <property type="entry name" value="GGDEF_dom"/>
</dbReference>
<gene>
    <name evidence="3" type="ORF">JHL18_17640</name>
</gene>
<organism evidence="3 4">
    <name type="scientific">Clostridium yunnanense</name>
    <dbReference type="NCBI Taxonomy" id="2800325"/>
    <lineage>
        <taxon>Bacteria</taxon>
        <taxon>Bacillati</taxon>
        <taxon>Bacillota</taxon>
        <taxon>Clostridia</taxon>
        <taxon>Eubacteriales</taxon>
        <taxon>Clostridiaceae</taxon>
        <taxon>Clostridium</taxon>
    </lineage>
</organism>
<reference evidence="4" key="1">
    <citation type="submission" date="2021-01" db="EMBL/GenBank/DDBJ databases">
        <title>Genome public.</title>
        <authorList>
            <person name="Liu C."/>
            <person name="Sun Q."/>
        </authorList>
    </citation>
    <scope>NUCLEOTIDE SEQUENCE [LARGE SCALE GENOMIC DNA]</scope>
    <source>
        <strain evidence="4">YIM B02505</strain>
    </source>
</reference>
<evidence type="ECO:0000259" key="1">
    <source>
        <dbReference type="PROSITE" id="PS50883"/>
    </source>
</evidence>
<dbReference type="SUPFAM" id="SSF55073">
    <property type="entry name" value="Nucleotide cyclase"/>
    <property type="match status" value="1"/>
</dbReference>
<protein>
    <submittedName>
        <fullName evidence="3">Phosphodiesterase</fullName>
    </submittedName>
</protein>
<dbReference type="PROSITE" id="PS50883">
    <property type="entry name" value="EAL"/>
    <property type="match status" value="1"/>
</dbReference>
<dbReference type="EMBL" id="JAENHN010000048">
    <property type="protein sequence ID" value="MBK1812444.1"/>
    <property type="molecule type" value="Genomic_DNA"/>
</dbReference>
<dbReference type="NCBIfam" id="TIGR00254">
    <property type="entry name" value="GGDEF"/>
    <property type="match status" value="1"/>
</dbReference>
<dbReference type="InterPro" id="IPR029787">
    <property type="entry name" value="Nucleotide_cyclase"/>
</dbReference>
<evidence type="ECO:0000313" key="3">
    <source>
        <dbReference type="EMBL" id="MBK1812444.1"/>
    </source>
</evidence>
<dbReference type="InterPro" id="IPR050706">
    <property type="entry name" value="Cyclic-di-GMP_PDE-like"/>
</dbReference>
<evidence type="ECO:0000313" key="4">
    <source>
        <dbReference type="Proteomes" id="UP000596739"/>
    </source>
</evidence>
<keyword evidence="4" id="KW-1185">Reference proteome</keyword>
<dbReference type="Pfam" id="PF00563">
    <property type="entry name" value="EAL"/>
    <property type="match status" value="1"/>
</dbReference>
<dbReference type="Gene3D" id="3.30.70.270">
    <property type="match status" value="1"/>
</dbReference>
<dbReference type="InterPro" id="IPR043128">
    <property type="entry name" value="Rev_trsase/Diguanyl_cyclase"/>
</dbReference>
<comment type="caution">
    <text evidence="3">The sequence shown here is derived from an EMBL/GenBank/DDBJ whole genome shotgun (WGS) entry which is preliminary data.</text>
</comment>
<dbReference type="PANTHER" id="PTHR33121">
    <property type="entry name" value="CYCLIC DI-GMP PHOSPHODIESTERASE PDEF"/>
    <property type="match status" value="1"/>
</dbReference>
<accession>A0ABS1ESY6</accession>
<dbReference type="InterPro" id="IPR035919">
    <property type="entry name" value="EAL_sf"/>
</dbReference>